<dbReference type="AlphaFoldDB" id="A0A975IZ47"/>
<name>A0A975IZ47_9BACT</name>
<evidence type="ECO:0000259" key="2">
    <source>
        <dbReference type="Pfam" id="PF12158"/>
    </source>
</evidence>
<evidence type="ECO:0000313" key="3">
    <source>
        <dbReference type="EMBL" id="QUE50548.1"/>
    </source>
</evidence>
<feature type="transmembrane region" description="Helical" evidence="1">
    <location>
        <begin position="404"/>
        <end position="425"/>
    </location>
</feature>
<feature type="domain" description="DUF3592" evidence="2">
    <location>
        <begin position="224"/>
        <end position="306"/>
    </location>
</feature>
<dbReference type="KEGG" id="lamb:KBB96_16995"/>
<dbReference type="Pfam" id="PF12158">
    <property type="entry name" value="DUF3592"/>
    <property type="match status" value="2"/>
</dbReference>
<feature type="transmembrane region" description="Helical" evidence="1">
    <location>
        <begin position="369"/>
        <end position="392"/>
    </location>
</feature>
<protein>
    <submittedName>
        <fullName evidence="3">DUF3592 domain-containing protein</fullName>
    </submittedName>
</protein>
<feature type="transmembrane region" description="Helical" evidence="1">
    <location>
        <begin position="187"/>
        <end position="209"/>
    </location>
</feature>
<evidence type="ECO:0000313" key="4">
    <source>
        <dbReference type="Proteomes" id="UP000676169"/>
    </source>
</evidence>
<dbReference type="EMBL" id="CP073100">
    <property type="protein sequence ID" value="QUE50548.1"/>
    <property type="molecule type" value="Genomic_DNA"/>
</dbReference>
<keyword evidence="1" id="KW-0812">Transmembrane</keyword>
<feature type="domain" description="DUF3592" evidence="2">
    <location>
        <begin position="49"/>
        <end position="136"/>
    </location>
</feature>
<proteinExistence type="predicted"/>
<evidence type="ECO:0000256" key="1">
    <source>
        <dbReference type="SAM" id="Phobius"/>
    </source>
</evidence>
<keyword evidence="1" id="KW-0472">Membrane</keyword>
<sequence length="549" mass="60334">MKKAKRAGARGSFWFGIIWTLFSSIFLVMGLLAVFQSLFHTTWDKVPCVIERFGIRADLKQSPPFQPDLRFRYSVDGREFTSDRLWPRKNGADDYEKLSNSLEEIRLHAGRDAIEGAAAECHVNPANPTEAFLLPSTGDLWGGLLFATVGGLFVLIGISIMRMAPGKSPEIFHTGEEAPAGSPKGRLLGIAFCGVFATGGLAMIGGMIIPAVTKKTVSSGWVETPAEVVWSRIVEHGSGEDRSTKPDIFYRYTFAGREYHSNRYDLGGGFNGDSAKHDLVRSHPVGTTLLCYVNPRKPWQAIVDRNLKGSVAMFLFPIPFTLVGVGGLVGMWWWPRYQRKLKLKADSTLSWRGKPSEQGVVLTGGSERLVALLGIGFATIFWNSIVGVFVSIAVSEWQSGHPQMFLNLFLIPFVIVGLGLLLVCLNRLLQFRRPSYEVRLVPGALAPGDEGSITWRRSEGRGQPGQLSILLIAVKSIGSDDGKQEKVVHKETLAEIQQPGDCSFQPIRLKIPTTPAGVVWKIRLAPRMASWLPAVPEDLKIPDGKPGIV</sequence>
<feature type="transmembrane region" description="Helical" evidence="1">
    <location>
        <begin position="12"/>
        <end position="35"/>
    </location>
</feature>
<dbReference type="RefSeq" id="WP_211630688.1">
    <property type="nucleotide sequence ID" value="NZ_CP073100.1"/>
</dbReference>
<dbReference type="InterPro" id="IPR021994">
    <property type="entry name" value="DUF3592"/>
</dbReference>
<dbReference type="Proteomes" id="UP000676169">
    <property type="component" value="Chromosome"/>
</dbReference>
<keyword evidence="4" id="KW-1185">Reference proteome</keyword>
<gene>
    <name evidence="3" type="ORF">KBB96_16995</name>
</gene>
<feature type="transmembrane region" description="Helical" evidence="1">
    <location>
        <begin position="314"/>
        <end position="334"/>
    </location>
</feature>
<organism evidence="3 4">
    <name type="scientific">Luteolibacter ambystomatis</name>
    <dbReference type="NCBI Taxonomy" id="2824561"/>
    <lineage>
        <taxon>Bacteria</taxon>
        <taxon>Pseudomonadati</taxon>
        <taxon>Verrucomicrobiota</taxon>
        <taxon>Verrucomicrobiia</taxon>
        <taxon>Verrucomicrobiales</taxon>
        <taxon>Verrucomicrobiaceae</taxon>
        <taxon>Luteolibacter</taxon>
    </lineage>
</organism>
<feature type="transmembrane region" description="Helical" evidence="1">
    <location>
        <begin position="140"/>
        <end position="161"/>
    </location>
</feature>
<reference evidence="3" key="1">
    <citation type="submission" date="2021-04" db="EMBL/GenBank/DDBJ databases">
        <title>Luteolibacter sp. 32A isolated from the skin of an Anderson's salamander (Ambystoma andersonii).</title>
        <authorList>
            <person name="Spergser J."/>
            <person name="Busse H.-J."/>
        </authorList>
    </citation>
    <scope>NUCLEOTIDE SEQUENCE</scope>
    <source>
        <strain evidence="3">32A</strain>
    </source>
</reference>
<keyword evidence="1" id="KW-1133">Transmembrane helix</keyword>
<accession>A0A975IZ47</accession>